<evidence type="ECO:0000256" key="1">
    <source>
        <dbReference type="ARBA" id="ARBA00001962"/>
    </source>
</evidence>
<dbReference type="SUPFAM" id="SSF56281">
    <property type="entry name" value="Metallo-hydrolase/oxidoreductase"/>
    <property type="match status" value="1"/>
</dbReference>
<gene>
    <name evidence="7" type="ORF">PBV87_07055</name>
</gene>
<dbReference type="InterPro" id="IPR045761">
    <property type="entry name" value="ODP_dom"/>
</dbReference>
<dbReference type="PIRSF" id="PIRSF005243">
    <property type="entry name" value="ROO"/>
    <property type="match status" value="1"/>
</dbReference>
<dbReference type="InterPro" id="IPR036866">
    <property type="entry name" value="RibonucZ/Hydroxyglut_hydro"/>
</dbReference>
<comment type="cofactor">
    <cofactor evidence="1">
        <name>Fe cation</name>
        <dbReference type="ChEBI" id="CHEBI:24875"/>
    </cofactor>
</comment>
<dbReference type="Pfam" id="PF00258">
    <property type="entry name" value="Flavodoxin_1"/>
    <property type="match status" value="1"/>
</dbReference>
<sequence>MNHPINICPDFFWLGALDPDLRVFDVVMETQYGTSYNSYLLKTDTHNILFETVKERFFDTFLAKLQTLCSPSDIDYIVINHTEPDHAGSLNLLLDYAPDATVICSSVALKYLSQIINRPFKHQVVKDNEQLCVGNRNLRFIMAPFLHWPDTMYTYIEEDHILVTCDSFGAHYAHSDIFRSTLEENFENNYLSAYKYYFDMIMGPFKPYVQKALQKINTLQLDYICPGHGLILDGAQIPKHMALYDDWSRPVVRSKPSVVVAYVSAYGYTESLAEEIVKGLKSTRQDIDIFLFDLVTTPFERVLKEVELCSGLLIGSPTILQDTLPPIWQLLTSLNPTIHRGKKATAFGSYGWSGEAVDFIIDRLEQLKMKILVPPLKVVFKPSSDNLAEAFKLGEEFGKNL</sequence>
<comment type="similarity">
    <text evidence="2">In the N-terminal section; belongs to the zinc metallo-hydrolase group 3 family.</text>
</comment>
<dbReference type="Proteomes" id="UP001169242">
    <property type="component" value="Unassembled WGS sequence"/>
</dbReference>
<dbReference type="PANTHER" id="PTHR32145:SF11">
    <property type="entry name" value="DIFLAVIN FLAVOPROTEIN A 2-RELATED"/>
    <property type="match status" value="1"/>
</dbReference>
<keyword evidence="3" id="KW-0813">Transport</keyword>
<dbReference type="InterPro" id="IPR029039">
    <property type="entry name" value="Flavoprotein-like_sf"/>
</dbReference>
<dbReference type="GO" id="GO:0046872">
    <property type="term" value="F:metal ion binding"/>
    <property type="evidence" value="ECO:0007669"/>
    <property type="project" value="InterPro"/>
</dbReference>
<evidence type="ECO:0000256" key="4">
    <source>
        <dbReference type="ARBA" id="ARBA00022982"/>
    </source>
</evidence>
<evidence type="ECO:0000259" key="6">
    <source>
        <dbReference type="PROSITE" id="PS50902"/>
    </source>
</evidence>
<evidence type="ECO:0000313" key="7">
    <source>
        <dbReference type="EMBL" id="MDA3731244.1"/>
    </source>
</evidence>
<organism evidence="7 8">
    <name type="scientific">Holtiella tumoricola</name>
    <dbReference type="NCBI Taxonomy" id="3018743"/>
    <lineage>
        <taxon>Bacteria</taxon>
        <taxon>Bacillati</taxon>
        <taxon>Bacillota</taxon>
        <taxon>Clostridia</taxon>
        <taxon>Lachnospirales</taxon>
        <taxon>Cellulosilyticaceae</taxon>
        <taxon>Holtiella</taxon>
    </lineage>
</organism>
<dbReference type="InterPro" id="IPR001279">
    <property type="entry name" value="Metallo-B-lactamas"/>
</dbReference>
<dbReference type="Gene3D" id="3.60.15.10">
    <property type="entry name" value="Ribonuclease Z/Hydroxyacylglutathione hydrolase-like"/>
    <property type="match status" value="1"/>
</dbReference>
<dbReference type="EMBL" id="JAQIFT010000029">
    <property type="protein sequence ID" value="MDA3731244.1"/>
    <property type="molecule type" value="Genomic_DNA"/>
</dbReference>
<dbReference type="AlphaFoldDB" id="A0AA42DLS7"/>
<dbReference type="PANTHER" id="PTHR32145">
    <property type="entry name" value="DIFLAVIN FLAVOPROTEIN A 2-RELATED"/>
    <property type="match status" value="1"/>
</dbReference>
<evidence type="ECO:0000256" key="5">
    <source>
        <dbReference type="ARBA" id="ARBA00023004"/>
    </source>
</evidence>
<dbReference type="SMART" id="SM00849">
    <property type="entry name" value="Lactamase_B"/>
    <property type="match status" value="1"/>
</dbReference>
<evidence type="ECO:0000256" key="2">
    <source>
        <dbReference type="ARBA" id="ARBA00007121"/>
    </source>
</evidence>
<accession>A0AA42DLS7</accession>
<dbReference type="Pfam" id="PF19583">
    <property type="entry name" value="ODP"/>
    <property type="match status" value="1"/>
</dbReference>
<evidence type="ECO:0000313" key="8">
    <source>
        <dbReference type="Proteomes" id="UP001169242"/>
    </source>
</evidence>
<dbReference type="RefSeq" id="WP_271011655.1">
    <property type="nucleotide sequence ID" value="NZ_JAQIFT010000029.1"/>
</dbReference>
<name>A0AA42DLS7_9FIRM</name>
<evidence type="ECO:0000256" key="3">
    <source>
        <dbReference type="ARBA" id="ARBA00022448"/>
    </source>
</evidence>
<dbReference type="GO" id="GO:0016651">
    <property type="term" value="F:oxidoreductase activity, acting on NAD(P)H"/>
    <property type="evidence" value="ECO:0007669"/>
    <property type="project" value="UniProtKB-ARBA"/>
</dbReference>
<keyword evidence="4" id="KW-0249">Electron transport</keyword>
<feature type="domain" description="Flavodoxin-like" evidence="6">
    <location>
        <begin position="258"/>
        <end position="398"/>
    </location>
</feature>
<reference evidence="7" key="1">
    <citation type="journal article" date="2023" name="Int. J. Syst. Evol. Microbiol.">
        <title>&lt;i&gt;Holtiella tumoricola&lt;/i&gt; gen. nov. sp. nov., isolated from a human clinical sample.</title>
        <authorList>
            <person name="Allen-Vercoe E."/>
            <person name="Daigneault M.C."/>
            <person name="Vancuren S.J."/>
            <person name="Cochrane K."/>
            <person name="O'Neal L.L."/>
            <person name="Sankaranarayanan K."/>
            <person name="Lawson P.A."/>
        </authorList>
    </citation>
    <scope>NUCLEOTIDE SEQUENCE</scope>
    <source>
        <strain evidence="7">CC70A</strain>
    </source>
</reference>
<dbReference type="CDD" id="cd07709">
    <property type="entry name" value="flavodiiron_proteins_MBL-fold"/>
    <property type="match status" value="1"/>
</dbReference>
<keyword evidence="8" id="KW-1185">Reference proteome</keyword>
<keyword evidence="5" id="KW-0408">Iron</keyword>
<comment type="caution">
    <text evidence="7">The sequence shown here is derived from an EMBL/GenBank/DDBJ whole genome shotgun (WGS) entry which is preliminary data.</text>
</comment>
<protein>
    <submittedName>
        <fullName evidence="7">FprA family A-type flavoprotein</fullName>
    </submittedName>
</protein>
<dbReference type="InterPro" id="IPR051285">
    <property type="entry name" value="NADH_oxidoreductase_modular"/>
</dbReference>
<dbReference type="InterPro" id="IPR008254">
    <property type="entry name" value="Flavodoxin/NO_synth"/>
</dbReference>
<dbReference type="InterPro" id="IPR016440">
    <property type="entry name" value="Rubredoxin-O_OxRdtase"/>
</dbReference>
<dbReference type="GO" id="GO:0009055">
    <property type="term" value="F:electron transfer activity"/>
    <property type="evidence" value="ECO:0007669"/>
    <property type="project" value="InterPro"/>
</dbReference>
<dbReference type="Gene3D" id="3.40.50.360">
    <property type="match status" value="1"/>
</dbReference>
<dbReference type="PROSITE" id="PS50902">
    <property type="entry name" value="FLAVODOXIN_LIKE"/>
    <property type="match status" value="1"/>
</dbReference>
<proteinExistence type="inferred from homology"/>
<dbReference type="GO" id="GO:0010181">
    <property type="term" value="F:FMN binding"/>
    <property type="evidence" value="ECO:0007669"/>
    <property type="project" value="InterPro"/>
</dbReference>
<dbReference type="SUPFAM" id="SSF52218">
    <property type="entry name" value="Flavoproteins"/>
    <property type="match status" value="1"/>
</dbReference>